<evidence type="ECO:0000313" key="4">
    <source>
        <dbReference type="Proteomes" id="UP000283269"/>
    </source>
</evidence>
<dbReference type="Proteomes" id="UP000283269">
    <property type="component" value="Unassembled WGS sequence"/>
</dbReference>
<evidence type="ECO:0000313" key="3">
    <source>
        <dbReference type="EMBL" id="PPQ75003.1"/>
    </source>
</evidence>
<gene>
    <name evidence="3" type="ORF">CVT25_005806</name>
</gene>
<sequence length="503" mass="57093">MVTREKDGLYTFKIPNPVITDQFQCFCTIDTPSEYRSNNMTGRMARVYKVNKLDDKGEAVGEPLVLKDVWLEQSALTEREIQNAIFNDIEKFWQAPTEREQMRKLQDNHKQLVKDKGYRHYFLGILSDHAGTTTTDYPAGAVIKTGLLQVPDPKKHTPIIGSGTNSAFSDSCSNNEGTHPLYPNKIEVPVNPRTFEIKKHYRVVFQEVCKTVGRLGTLDEVVDFLALQLLYCAGWVHRDVSLGNIMAYRGNLDNDQEPWKVKLLDLEYAKKFPLPDDYEAAADPKTGTPYFMPLEVMLKYYLYSADTIRKMKVVRKRKSAFDMVDMAEERASTCLTQGPTRAVVHNFQHDLESLWWILLWTVTCRIDSDAAFAYGRTVFVNEMVPTAARIGCFTTESILHLLKSFMPPSTCNMPRSLASTIEAMRYALSVDGTQHTTASAWSAIHLINRKTTDTMKEELVALGRKKRGRTDNDTVDPRQAEGEEKSQAKLAQTDDSSKGKNKE</sequence>
<feature type="region of interest" description="Disordered" evidence="1">
    <location>
        <begin position="462"/>
        <end position="503"/>
    </location>
</feature>
<dbReference type="InterPro" id="IPR011009">
    <property type="entry name" value="Kinase-like_dom_sf"/>
</dbReference>
<organism evidence="3 4">
    <name type="scientific">Psilocybe cyanescens</name>
    <dbReference type="NCBI Taxonomy" id="93625"/>
    <lineage>
        <taxon>Eukaryota</taxon>
        <taxon>Fungi</taxon>
        <taxon>Dikarya</taxon>
        <taxon>Basidiomycota</taxon>
        <taxon>Agaricomycotina</taxon>
        <taxon>Agaricomycetes</taxon>
        <taxon>Agaricomycetidae</taxon>
        <taxon>Agaricales</taxon>
        <taxon>Agaricineae</taxon>
        <taxon>Strophariaceae</taxon>
        <taxon>Psilocybe</taxon>
    </lineage>
</organism>
<dbReference type="OrthoDB" id="3271139at2759"/>
<dbReference type="InterPro" id="IPR040976">
    <property type="entry name" value="Pkinase_fungal"/>
</dbReference>
<dbReference type="InParanoid" id="A0A409W915"/>
<comment type="caution">
    <text evidence="3">The sequence shown here is derived from an EMBL/GenBank/DDBJ whole genome shotgun (WGS) entry which is preliminary data.</text>
</comment>
<dbReference type="Pfam" id="PF17667">
    <property type="entry name" value="Pkinase_fungal"/>
    <property type="match status" value="1"/>
</dbReference>
<proteinExistence type="predicted"/>
<feature type="compositionally biased region" description="Basic and acidic residues" evidence="1">
    <location>
        <begin position="469"/>
        <end position="487"/>
    </location>
</feature>
<dbReference type="SUPFAM" id="SSF56112">
    <property type="entry name" value="Protein kinase-like (PK-like)"/>
    <property type="match status" value="1"/>
</dbReference>
<evidence type="ECO:0000256" key="1">
    <source>
        <dbReference type="SAM" id="MobiDB-lite"/>
    </source>
</evidence>
<reference evidence="3 4" key="1">
    <citation type="journal article" date="2018" name="Evol. Lett.">
        <title>Horizontal gene cluster transfer increased hallucinogenic mushroom diversity.</title>
        <authorList>
            <person name="Reynolds H.T."/>
            <person name="Vijayakumar V."/>
            <person name="Gluck-Thaler E."/>
            <person name="Korotkin H.B."/>
            <person name="Matheny P.B."/>
            <person name="Slot J.C."/>
        </authorList>
    </citation>
    <scope>NUCLEOTIDE SEQUENCE [LARGE SCALE GENOMIC DNA]</scope>
    <source>
        <strain evidence="3 4">2631</strain>
    </source>
</reference>
<feature type="domain" description="Fungal-type protein kinase" evidence="2">
    <location>
        <begin position="36"/>
        <end position="362"/>
    </location>
</feature>
<keyword evidence="4" id="KW-1185">Reference proteome</keyword>
<name>A0A409W915_PSICY</name>
<dbReference type="Gene3D" id="1.10.510.10">
    <property type="entry name" value="Transferase(Phosphotransferase) domain 1"/>
    <property type="match status" value="1"/>
</dbReference>
<protein>
    <recommendedName>
        <fullName evidence="2">Fungal-type protein kinase domain-containing protein</fullName>
    </recommendedName>
</protein>
<evidence type="ECO:0000259" key="2">
    <source>
        <dbReference type="Pfam" id="PF17667"/>
    </source>
</evidence>
<dbReference type="EMBL" id="NHYD01003653">
    <property type="protein sequence ID" value="PPQ75003.1"/>
    <property type="molecule type" value="Genomic_DNA"/>
</dbReference>
<dbReference type="AlphaFoldDB" id="A0A409W915"/>
<accession>A0A409W915</accession>